<reference evidence="2" key="1">
    <citation type="submission" date="2016-03" db="EMBL/GenBank/DDBJ databases">
        <authorList>
            <person name="Ploux O."/>
        </authorList>
    </citation>
    <scope>NUCLEOTIDE SEQUENCE [LARGE SCALE GENOMIC DNA]</scope>
    <source>
        <strain evidence="2">UK7</strain>
    </source>
</reference>
<evidence type="ECO:0000313" key="1">
    <source>
        <dbReference type="EMBL" id="CZS90667.1"/>
    </source>
</evidence>
<organism evidence="1 2">
    <name type="scientific">Rhynchosporium graminicola</name>
    <dbReference type="NCBI Taxonomy" id="2792576"/>
    <lineage>
        <taxon>Eukaryota</taxon>
        <taxon>Fungi</taxon>
        <taxon>Dikarya</taxon>
        <taxon>Ascomycota</taxon>
        <taxon>Pezizomycotina</taxon>
        <taxon>Leotiomycetes</taxon>
        <taxon>Helotiales</taxon>
        <taxon>Ploettnerulaceae</taxon>
        <taxon>Rhynchosporium</taxon>
    </lineage>
</organism>
<dbReference type="InParanoid" id="A0A1E1JXR2"/>
<comment type="caution">
    <text evidence="1">The sequence shown here is derived from an EMBL/GenBank/DDBJ whole genome shotgun (WGS) entry which is preliminary data.</text>
</comment>
<evidence type="ECO:0000313" key="2">
    <source>
        <dbReference type="Proteomes" id="UP000178129"/>
    </source>
</evidence>
<protein>
    <submittedName>
        <fullName evidence="1">Uncharacterized protein</fullName>
    </submittedName>
</protein>
<name>A0A1E1JXR2_9HELO</name>
<gene>
    <name evidence="1" type="ORF">RCO7_14187</name>
</gene>
<accession>A0A1E1JXR2</accession>
<dbReference type="AlphaFoldDB" id="A0A1E1JXR2"/>
<dbReference type="Proteomes" id="UP000178129">
    <property type="component" value="Unassembled WGS sequence"/>
</dbReference>
<proteinExistence type="predicted"/>
<keyword evidence="2" id="KW-1185">Reference proteome</keyword>
<sequence>MLRSIDSNAKFKVADGCTWRLSARYSIFPVYFRTSVDVSVRVKRRSTEASPRYLVYIQRIGYAQCRHIHAPQTLKVHPATLQALPNPFRFEKRS</sequence>
<dbReference type="EMBL" id="FJUW01000004">
    <property type="protein sequence ID" value="CZS90667.1"/>
    <property type="molecule type" value="Genomic_DNA"/>
</dbReference>